<proteinExistence type="predicted"/>
<organism evidence="2 3">
    <name type="scientific">Delftia lacustris</name>
    <dbReference type="NCBI Taxonomy" id="558537"/>
    <lineage>
        <taxon>Bacteria</taxon>
        <taxon>Pseudomonadati</taxon>
        <taxon>Pseudomonadota</taxon>
        <taxon>Betaproteobacteria</taxon>
        <taxon>Burkholderiales</taxon>
        <taxon>Comamonadaceae</taxon>
        <taxon>Delftia</taxon>
    </lineage>
</organism>
<dbReference type="AlphaFoldDB" id="A0A1H3TKY0"/>
<sequence length="144" mass="15120">MRKMILAAMALVAATAVHARNEAVMLPLADVVKLGLEQGKLDGSVSFHLSGASTPAISEKLGDDVSNKKTNGVGKDDATACNWAALSALMAFEAKAKQKGANAVVDLHSFNKKQSTRDPVNFECRAGNVMAGVTFKGTYARVGR</sequence>
<feature type="signal peptide" evidence="1">
    <location>
        <begin position="1"/>
        <end position="19"/>
    </location>
</feature>
<dbReference type="EMBL" id="FNPE01000030">
    <property type="protein sequence ID" value="SDZ50760.1"/>
    <property type="molecule type" value="Genomic_DNA"/>
</dbReference>
<feature type="chain" id="PRO_5010303633" description="Excinuclease ATPase subunit" evidence="1">
    <location>
        <begin position="20"/>
        <end position="144"/>
    </location>
</feature>
<evidence type="ECO:0008006" key="4">
    <source>
        <dbReference type="Google" id="ProtNLM"/>
    </source>
</evidence>
<accession>A0A1H3TKY0</accession>
<gene>
    <name evidence="2" type="ORF">SAMN05421547_13015</name>
</gene>
<name>A0A1H3TKY0_9BURK</name>
<dbReference type="GeneID" id="94692954"/>
<evidence type="ECO:0000256" key="1">
    <source>
        <dbReference type="SAM" id="SignalP"/>
    </source>
</evidence>
<protein>
    <recommendedName>
        <fullName evidence="4">Excinuclease ATPase subunit</fullName>
    </recommendedName>
</protein>
<evidence type="ECO:0000313" key="2">
    <source>
        <dbReference type="EMBL" id="SDZ50760.1"/>
    </source>
</evidence>
<reference evidence="2 3" key="1">
    <citation type="submission" date="2016-10" db="EMBL/GenBank/DDBJ databases">
        <authorList>
            <person name="de Groot N.N."/>
        </authorList>
    </citation>
    <scope>NUCLEOTIDE SEQUENCE [LARGE SCALE GENOMIC DNA]</scope>
    <source>
        <strain evidence="2 3">LMG 24775</strain>
    </source>
</reference>
<dbReference type="Proteomes" id="UP000183417">
    <property type="component" value="Unassembled WGS sequence"/>
</dbReference>
<keyword evidence="1" id="KW-0732">Signal</keyword>
<evidence type="ECO:0000313" key="3">
    <source>
        <dbReference type="Proteomes" id="UP000183417"/>
    </source>
</evidence>
<dbReference type="RefSeq" id="WP_026062752.1">
    <property type="nucleotide sequence ID" value="NZ_CP141274.1"/>
</dbReference>